<evidence type="ECO:0000256" key="1">
    <source>
        <dbReference type="SAM" id="MobiDB-lite"/>
    </source>
</evidence>
<reference evidence="2 3" key="1">
    <citation type="submission" date="2019-03" db="EMBL/GenBank/DDBJ databases">
        <title>Genomic Encyclopedia of Type Strains, Phase IV (KMG-IV): sequencing the most valuable type-strain genomes for metagenomic binning, comparative biology and taxonomic classification.</title>
        <authorList>
            <person name="Goeker M."/>
        </authorList>
    </citation>
    <scope>NUCLEOTIDE SEQUENCE [LARGE SCALE GENOMIC DNA]</scope>
    <source>
        <strain evidence="2 3">DSM 45361</strain>
    </source>
</reference>
<dbReference type="Pfam" id="PF13714">
    <property type="entry name" value="PEP_mutase"/>
    <property type="match status" value="1"/>
</dbReference>
<organism evidence="2 3">
    <name type="scientific">Labedaea rhizosphaerae</name>
    <dbReference type="NCBI Taxonomy" id="598644"/>
    <lineage>
        <taxon>Bacteria</taxon>
        <taxon>Bacillati</taxon>
        <taxon>Actinomycetota</taxon>
        <taxon>Actinomycetes</taxon>
        <taxon>Pseudonocardiales</taxon>
        <taxon>Pseudonocardiaceae</taxon>
        <taxon>Labedaea</taxon>
    </lineage>
</organism>
<dbReference type="Proteomes" id="UP000295444">
    <property type="component" value="Unassembled WGS sequence"/>
</dbReference>
<sequence>MLPNAWDFASGAALVDAGFAAVGTTSLGVAAAAGLPDGEGLVRAETIDLARKLSRLPVPVTVDVESGFGGGPDEVAALALELVDAGAAGLNLEDSRPGGTLAEPARQVELISAVKAAAPSLFLNARVDTHWLGVAEDSTMDRVVRYAEAGADGVFVPGLPDSTAIRAVADAVELPLNVLYQPGRHTVAELADLGVCRISTGSLPFRVALHAGVRAALAARDDASPGPAFSYPEVQAMTTRHSLRTTTPTTRSPGTNP</sequence>
<dbReference type="InterPro" id="IPR015813">
    <property type="entry name" value="Pyrv/PenolPyrv_kinase-like_dom"/>
</dbReference>
<dbReference type="Gene3D" id="3.20.20.60">
    <property type="entry name" value="Phosphoenolpyruvate-binding domains"/>
    <property type="match status" value="1"/>
</dbReference>
<dbReference type="CDD" id="cd00377">
    <property type="entry name" value="ICL_PEPM"/>
    <property type="match status" value="1"/>
</dbReference>
<keyword evidence="2" id="KW-0456">Lyase</keyword>
<evidence type="ECO:0000313" key="3">
    <source>
        <dbReference type="Proteomes" id="UP000295444"/>
    </source>
</evidence>
<comment type="caution">
    <text evidence="2">The sequence shown here is derived from an EMBL/GenBank/DDBJ whole genome shotgun (WGS) entry which is preliminary data.</text>
</comment>
<accession>A0A4R6SFT0</accession>
<keyword evidence="3" id="KW-1185">Reference proteome</keyword>
<dbReference type="GO" id="GO:0016829">
    <property type="term" value="F:lyase activity"/>
    <property type="evidence" value="ECO:0007669"/>
    <property type="project" value="UniProtKB-KW"/>
</dbReference>
<protein>
    <submittedName>
        <fullName evidence="2">2-methylisocitrate lyase-like PEP mutase family enzyme</fullName>
    </submittedName>
</protein>
<dbReference type="PANTHER" id="PTHR42905">
    <property type="entry name" value="PHOSPHOENOLPYRUVATE CARBOXYLASE"/>
    <property type="match status" value="1"/>
</dbReference>
<feature type="region of interest" description="Disordered" evidence="1">
    <location>
        <begin position="238"/>
        <end position="257"/>
    </location>
</feature>
<dbReference type="SUPFAM" id="SSF51621">
    <property type="entry name" value="Phosphoenolpyruvate/pyruvate domain"/>
    <property type="match status" value="1"/>
</dbReference>
<dbReference type="EMBL" id="SNXZ01000002">
    <property type="protein sequence ID" value="TDQ00872.1"/>
    <property type="molecule type" value="Genomic_DNA"/>
</dbReference>
<dbReference type="PANTHER" id="PTHR42905:SF16">
    <property type="entry name" value="CARBOXYPHOSPHONOENOLPYRUVATE PHOSPHONOMUTASE-LIKE PROTEIN (AFU_ORTHOLOGUE AFUA_5G07230)"/>
    <property type="match status" value="1"/>
</dbReference>
<proteinExistence type="predicted"/>
<gene>
    <name evidence="2" type="ORF">EV186_102738</name>
</gene>
<dbReference type="AlphaFoldDB" id="A0A4R6SFT0"/>
<dbReference type="InterPro" id="IPR040442">
    <property type="entry name" value="Pyrv_kinase-like_dom_sf"/>
</dbReference>
<dbReference type="InterPro" id="IPR039556">
    <property type="entry name" value="ICL/PEPM"/>
</dbReference>
<evidence type="ECO:0000313" key="2">
    <source>
        <dbReference type="EMBL" id="TDQ00872.1"/>
    </source>
</evidence>
<name>A0A4R6SFT0_LABRH</name>